<reference evidence="4" key="1">
    <citation type="submission" date="2021-01" db="EMBL/GenBank/DDBJ databases">
        <authorList>
            <person name="Corre E."/>
            <person name="Pelletier E."/>
            <person name="Niang G."/>
            <person name="Scheremetjew M."/>
            <person name="Finn R."/>
            <person name="Kale V."/>
            <person name="Holt S."/>
            <person name="Cochrane G."/>
            <person name="Meng A."/>
            <person name="Brown T."/>
            <person name="Cohen L."/>
        </authorList>
    </citation>
    <scope>NUCLEOTIDE SEQUENCE</scope>
    <source>
        <strain evidence="4">CCMP3303</strain>
    </source>
</reference>
<keyword evidence="1" id="KW-0560">Oxidoreductase</keyword>
<dbReference type="PANTHER" id="PTHR43333">
    <property type="entry name" value="2-HACID_DH_C DOMAIN-CONTAINING PROTEIN"/>
    <property type="match status" value="1"/>
</dbReference>
<dbReference type="GO" id="GO:0051287">
    <property type="term" value="F:NAD binding"/>
    <property type="evidence" value="ECO:0007669"/>
    <property type="project" value="InterPro"/>
</dbReference>
<accession>A0A7S0AGD4</accession>
<sequence length="180" mass="19664">MGIIGYGDIGRACAKLADAYGMDVLALRRNTKKSLYDPYIKEVFGLDRLNELMSKSDYILVAAPLTEDTKGLVSAEAISHSKDGSVIINVGRGPIIDEEALIAALQDGTLKGAAMDVTTIEPLPKESPLWELENVLLSPHNMDKTATFAKEATEMYLYENVPRYVRGKTLLNPVDVKAGY</sequence>
<evidence type="ECO:0000313" key="4">
    <source>
        <dbReference type="EMBL" id="CAD8363059.1"/>
    </source>
</evidence>
<dbReference type="EMBL" id="HBEJ01003854">
    <property type="protein sequence ID" value="CAD8363059.1"/>
    <property type="molecule type" value="Transcribed_RNA"/>
</dbReference>
<dbReference type="PANTHER" id="PTHR43333:SF1">
    <property type="entry name" value="D-ISOMER SPECIFIC 2-HYDROXYACID DEHYDROGENASE NAD-BINDING DOMAIN-CONTAINING PROTEIN"/>
    <property type="match status" value="1"/>
</dbReference>
<organism evidence="4">
    <name type="scientific">Minutocellus polymorphus</name>
    <dbReference type="NCBI Taxonomy" id="265543"/>
    <lineage>
        <taxon>Eukaryota</taxon>
        <taxon>Sar</taxon>
        <taxon>Stramenopiles</taxon>
        <taxon>Ochrophyta</taxon>
        <taxon>Bacillariophyta</taxon>
        <taxon>Mediophyceae</taxon>
        <taxon>Cymatosirophycidae</taxon>
        <taxon>Cymatosirales</taxon>
        <taxon>Cymatosiraceae</taxon>
        <taxon>Minutocellus</taxon>
    </lineage>
</organism>
<evidence type="ECO:0000256" key="1">
    <source>
        <dbReference type="ARBA" id="ARBA00023002"/>
    </source>
</evidence>
<dbReference type="GO" id="GO:0016491">
    <property type="term" value="F:oxidoreductase activity"/>
    <property type="evidence" value="ECO:0007669"/>
    <property type="project" value="UniProtKB-KW"/>
</dbReference>
<dbReference type="InterPro" id="IPR006140">
    <property type="entry name" value="D-isomer_DH_NAD-bd"/>
</dbReference>
<dbReference type="SUPFAM" id="SSF51735">
    <property type="entry name" value="NAD(P)-binding Rossmann-fold domains"/>
    <property type="match status" value="1"/>
</dbReference>
<gene>
    <name evidence="4" type="ORF">MPOL1434_LOCUS2244</name>
</gene>
<evidence type="ECO:0000256" key="2">
    <source>
        <dbReference type="ARBA" id="ARBA00023027"/>
    </source>
</evidence>
<dbReference type="AlphaFoldDB" id="A0A7S0AGD4"/>
<dbReference type="InterPro" id="IPR036291">
    <property type="entry name" value="NAD(P)-bd_dom_sf"/>
</dbReference>
<feature type="domain" description="D-isomer specific 2-hydroxyacid dehydrogenase NAD-binding" evidence="3">
    <location>
        <begin position="1"/>
        <end position="140"/>
    </location>
</feature>
<name>A0A7S0AGD4_9STRA</name>
<evidence type="ECO:0000259" key="3">
    <source>
        <dbReference type="Pfam" id="PF02826"/>
    </source>
</evidence>
<dbReference type="Pfam" id="PF02826">
    <property type="entry name" value="2-Hacid_dh_C"/>
    <property type="match status" value="1"/>
</dbReference>
<keyword evidence="2" id="KW-0520">NAD</keyword>
<dbReference type="Gene3D" id="3.40.50.720">
    <property type="entry name" value="NAD(P)-binding Rossmann-like Domain"/>
    <property type="match status" value="2"/>
</dbReference>
<protein>
    <recommendedName>
        <fullName evidence="3">D-isomer specific 2-hydroxyacid dehydrogenase NAD-binding domain-containing protein</fullName>
    </recommendedName>
</protein>
<proteinExistence type="predicted"/>